<dbReference type="Proteomes" id="UP001162131">
    <property type="component" value="Unassembled WGS sequence"/>
</dbReference>
<protein>
    <recommendedName>
        <fullName evidence="3">Maturase K</fullName>
    </recommendedName>
</protein>
<evidence type="ECO:0000313" key="2">
    <source>
        <dbReference type="Proteomes" id="UP001162131"/>
    </source>
</evidence>
<evidence type="ECO:0000313" key="1">
    <source>
        <dbReference type="EMBL" id="CAG9319191.1"/>
    </source>
</evidence>
<keyword evidence="2" id="KW-1185">Reference proteome</keyword>
<accession>A0AAU9IU70</accession>
<reference evidence="1" key="1">
    <citation type="submission" date="2021-09" db="EMBL/GenBank/DDBJ databases">
        <authorList>
            <consortium name="AG Swart"/>
            <person name="Singh M."/>
            <person name="Singh A."/>
            <person name="Seah K."/>
            <person name="Emmerich C."/>
        </authorList>
    </citation>
    <scope>NUCLEOTIDE SEQUENCE</scope>
    <source>
        <strain evidence="1">ATCC30299</strain>
    </source>
</reference>
<gene>
    <name evidence="1" type="ORF">BSTOLATCC_MIC23400</name>
</gene>
<name>A0AAU9IU70_9CILI</name>
<comment type="caution">
    <text evidence="1">The sequence shown here is derived from an EMBL/GenBank/DDBJ whole genome shotgun (WGS) entry which is preliminary data.</text>
</comment>
<sequence>MNQACVRIFLKPISSITHEEFSHGKLYSLLASKLANISPENFLNHDNPPKRKPYSCIGLFHHLLSYYKQDWLWVLA</sequence>
<dbReference type="AlphaFoldDB" id="A0AAU9IU70"/>
<organism evidence="1 2">
    <name type="scientific">Blepharisma stoltei</name>
    <dbReference type="NCBI Taxonomy" id="1481888"/>
    <lineage>
        <taxon>Eukaryota</taxon>
        <taxon>Sar</taxon>
        <taxon>Alveolata</taxon>
        <taxon>Ciliophora</taxon>
        <taxon>Postciliodesmatophora</taxon>
        <taxon>Heterotrichea</taxon>
        <taxon>Heterotrichida</taxon>
        <taxon>Blepharismidae</taxon>
        <taxon>Blepharisma</taxon>
    </lineage>
</organism>
<dbReference type="EMBL" id="CAJZBQ010000022">
    <property type="protein sequence ID" value="CAG9319191.1"/>
    <property type="molecule type" value="Genomic_DNA"/>
</dbReference>
<proteinExistence type="predicted"/>
<evidence type="ECO:0008006" key="3">
    <source>
        <dbReference type="Google" id="ProtNLM"/>
    </source>
</evidence>